<evidence type="ECO:0008006" key="3">
    <source>
        <dbReference type="Google" id="ProtNLM"/>
    </source>
</evidence>
<sequence>MLRNALVSYIETLNERQFDIPLLCILLKNGFHDIHFTHGAYEFGKDFIAKKIEGEKTVQYVFQSKGGNIGLADWGQIRWQIEEARINPLSHPSFDEELEREIILITTGRLVGGATVSAQQYNDRCKSEGKIGFKVWDIDTLIEMMLTGGISPLGLIEETPDLLQLLSKLKKNESNFKELEQYSRRWIDKCLSKDKRSFLGVILESTLFTHELINTNRLAMATYVSLFPVRAMVHALHDIGSLPKWSEDCLRLAEDHFMVNALKFIEPIRQSYREDESVFYQHTRGVLSFIAYPVICSQLMEVLGLLGLLQIKRQEVSVAEETADILETLINNNSGFFSPISDKYAVSIVSSSLLLKAFNRIDAYTLLIRKVSVWICNRYELSEAGLASPYSNEEEEIKTLLGYAHDFIDLPRRRESYVATIVIDLSALYELKQLYEDVVNDIQAVAAYPCNVEVNNTLGQYVIDGDAIYASVVRFKDKLTIGENWRVGNRQEESNESFCYENSLWWELISTSSVVRDRHFINDLRKIIKNELA</sequence>
<evidence type="ECO:0000313" key="2">
    <source>
        <dbReference type="Proteomes" id="UP000275368"/>
    </source>
</evidence>
<proteinExistence type="predicted"/>
<dbReference type="Proteomes" id="UP000275368">
    <property type="component" value="Chromosome"/>
</dbReference>
<reference evidence="1 2" key="1">
    <citation type="submission" date="2018-11" db="EMBL/GenBank/DDBJ databases">
        <title>Complete genome sequence of Paenibacillus baekrokdamisoli strain KCTC 33723.</title>
        <authorList>
            <person name="Kang S.W."/>
            <person name="Lee K.C."/>
            <person name="Kim K.K."/>
            <person name="Kim J.S."/>
            <person name="Kim D.S."/>
            <person name="Ko S.H."/>
            <person name="Yang S.H."/>
            <person name="Lee J.S."/>
        </authorList>
    </citation>
    <scope>NUCLEOTIDE SEQUENCE [LARGE SCALE GENOMIC DNA]</scope>
    <source>
        <strain evidence="1 2">KCTC 33723</strain>
    </source>
</reference>
<name>A0A3G9IVQ4_9BACL</name>
<protein>
    <recommendedName>
        <fullName evidence="3">Restriction endonuclease type IV Mrr domain-containing protein</fullName>
    </recommendedName>
</protein>
<dbReference type="EMBL" id="AP019308">
    <property type="protein sequence ID" value="BBH22566.1"/>
    <property type="molecule type" value="Genomic_DNA"/>
</dbReference>
<dbReference type="KEGG" id="pbk:Back11_39110"/>
<dbReference type="AlphaFoldDB" id="A0A3G9IVQ4"/>
<gene>
    <name evidence="1" type="ORF">Back11_39110</name>
</gene>
<keyword evidence="2" id="KW-1185">Reference proteome</keyword>
<evidence type="ECO:0000313" key="1">
    <source>
        <dbReference type="EMBL" id="BBH22566.1"/>
    </source>
</evidence>
<organism evidence="1 2">
    <name type="scientific">Paenibacillus baekrokdamisoli</name>
    <dbReference type="NCBI Taxonomy" id="1712516"/>
    <lineage>
        <taxon>Bacteria</taxon>
        <taxon>Bacillati</taxon>
        <taxon>Bacillota</taxon>
        <taxon>Bacilli</taxon>
        <taxon>Bacillales</taxon>
        <taxon>Paenibacillaceae</taxon>
        <taxon>Paenibacillus</taxon>
    </lineage>
</organism>
<accession>A0A3G9IVQ4</accession>